<dbReference type="EC" id="2.7.1.40" evidence="3"/>
<dbReference type="InterPro" id="IPR011037">
    <property type="entry name" value="Pyrv_Knase-like_insert_dom_sf"/>
</dbReference>
<dbReference type="InterPro" id="IPR015813">
    <property type="entry name" value="Pyrv/PenolPyrv_kinase-like_dom"/>
</dbReference>
<evidence type="ECO:0000256" key="1">
    <source>
        <dbReference type="ARBA" id="ARBA00004997"/>
    </source>
</evidence>
<dbReference type="GO" id="GO:0004743">
    <property type="term" value="F:pyruvate kinase activity"/>
    <property type="evidence" value="ECO:0007669"/>
    <property type="project" value="UniProtKB-EC"/>
</dbReference>
<name>A0A4R3JUF1_9PROT</name>
<dbReference type="Gene3D" id="3.20.20.60">
    <property type="entry name" value="Phosphoenolpyruvate-binding domains"/>
    <property type="match status" value="2"/>
</dbReference>
<evidence type="ECO:0000256" key="8">
    <source>
        <dbReference type="ARBA" id="ARBA00022840"/>
    </source>
</evidence>
<dbReference type="AlphaFoldDB" id="A0A4R3JUF1"/>
<evidence type="ECO:0000259" key="12">
    <source>
        <dbReference type="Pfam" id="PF00224"/>
    </source>
</evidence>
<gene>
    <name evidence="13" type="ORF">EDC61_11091</name>
</gene>
<evidence type="ECO:0000256" key="5">
    <source>
        <dbReference type="ARBA" id="ARBA00022723"/>
    </source>
</evidence>
<dbReference type="InterPro" id="IPR040442">
    <property type="entry name" value="Pyrv_kinase-like_dom_sf"/>
</dbReference>
<dbReference type="GO" id="GO:0016301">
    <property type="term" value="F:kinase activity"/>
    <property type="evidence" value="ECO:0007669"/>
    <property type="project" value="UniProtKB-KW"/>
</dbReference>
<dbReference type="SUPFAM" id="SSF50800">
    <property type="entry name" value="PK beta-barrel domain-like"/>
    <property type="match status" value="1"/>
</dbReference>
<comment type="caution">
    <text evidence="13">The sequence shown here is derived from an EMBL/GenBank/DDBJ whole genome shotgun (WGS) entry which is preliminary data.</text>
</comment>
<dbReference type="RefSeq" id="WP_165919175.1">
    <property type="nucleotide sequence ID" value="NZ_AP018721.1"/>
</dbReference>
<sequence>MAGLSDLCASVRGLRDSVRAGQSELLRGWRPCLKRAPFVADAANLAAYISFRRQDLRELQDRLAELGLSSLGRCEAHVLATLDAVLINLDALLGGPPQLAELEKLAGRIRQGNRRLQLRARELLGPVPRHHRGRIMVTLPTEAASDRHLVRDLIKCGMSIARINCAHDDEAAWTKMVGRVRAAATAVGQPCRILMDLAGPKLRTGEMAMQPAVVHLKPKRDAAGDLVMPAYVMLDAGTAGDAAQALPDRYPCLPVPADWLQRLKSGDAIELVDVRGRKRALHVVERAGEARVMAGAADTVWLAAGVELHHVVGHGKSKQRHAAIVGPLASRPGSLTVHVGDLFLLARVQAPGLQAFPAWGAEPYAGHIPCAQPEVLDYLRPGERVFIDDGRIAARIERLDGAGAWLRVTRASSKGDKIRSAKGLNFPDSDLGLSPLMDKDLRDLDFVARQADLVGYSFVQSAADMDLLAAELTARGAAGMGRVAKIETRKAVANLPEIIVHGAGAAPFGLMIARGDLAMEVGWERMAEIQEEILWLAEAARVPVVWATQVLEGLIKTHLPSRAEMTDAAMSERAECVMLNKGPFVLDAMAMLDDIVRRMRGHQRKKTARLRALHW</sequence>
<evidence type="ECO:0000256" key="4">
    <source>
        <dbReference type="ARBA" id="ARBA00022679"/>
    </source>
</evidence>
<dbReference type="GO" id="GO:0030955">
    <property type="term" value="F:potassium ion binding"/>
    <property type="evidence" value="ECO:0007669"/>
    <property type="project" value="InterPro"/>
</dbReference>
<evidence type="ECO:0000256" key="9">
    <source>
        <dbReference type="ARBA" id="ARBA00022842"/>
    </source>
</evidence>
<keyword evidence="14" id="KW-1185">Reference proteome</keyword>
<evidence type="ECO:0000256" key="11">
    <source>
        <dbReference type="ARBA" id="ARBA00023317"/>
    </source>
</evidence>
<accession>A0A4R3JUF1</accession>
<reference evidence="13 14" key="1">
    <citation type="submission" date="2019-03" db="EMBL/GenBank/DDBJ databases">
        <title>Genomic Encyclopedia of Type Strains, Phase IV (KMG-IV): sequencing the most valuable type-strain genomes for metagenomic binning, comparative biology and taxonomic classification.</title>
        <authorList>
            <person name="Goeker M."/>
        </authorList>
    </citation>
    <scope>NUCLEOTIDE SEQUENCE [LARGE SCALE GENOMIC DNA]</scope>
    <source>
        <strain evidence="13 14">DSM 103923</strain>
    </source>
</reference>
<keyword evidence="8" id="KW-0067">ATP-binding</keyword>
<comment type="pathway">
    <text evidence="1">Carbohydrate degradation; glycolysis; pyruvate from D-glyceraldehyde 3-phosphate: step 5/5.</text>
</comment>
<keyword evidence="5" id="KW-0479">Metal-binding</keyword>
<dbReference type="NCBIfam" id="NF011314">
    <property type="entry name" value="PRK14725.1"/>
    <property type="match status" value="1"/>
</dbReference>
<dbReference type="GO" id="GO:0005524">
    <property type="term" value="F:ATP binding"/>
    <property type="evidence" value="ECO:0007669"/>
    <property type="project" value="UniProtKB-KW"/>
</dbReference>
<keyword evidence="7 13" id="KW-0418">Kinase</keyword>
<dbReference type="InterPro" id="IPR001697">
    <property type="entry name" value="Pyr_Knase"/>
</dbReference>
<feature type="domain" description="Pyruvate kinase barrel" evidence="12">
    <location>
        <begin position="373"/>
        <end position="580"/>
    </location>
</feature>
<keyword evidence="9" id="KW-0460">Magnesium</keyword>
<evidence type="ECO:0000256" key="2">
    <source>
        <dbReference type="ARBA" id="ARBA00008663"/>
    </source>
</evidence>
<evidence type="ECO:0000256" key="6">
    <source>
        <dbReference type="ARBA" id="ARBA00022741"/>
    </source>
</evidence>
<evidence type="ECO:0000256" key="10">
    <source>
        <dbReference type="ARBA" id="ARBA00023152"/>
    </source>
</evidence>
<keyword evidence="10" id="KW-0324">Glycolysis</keyword>
<feature type="domain" description="Pyruvate kinase barrel" evidence="12">
    <location>
        <begin position="132"/>
        <end position="212"/>
    </location>
</feature>
<evidence type="ECO:0000256" key="7">
    <source>
        <dbReference type="ARBA" id="ARBA00022777"/>
    </source>
</evidence>
<evidence type="ECO:0000256" key="3">
    <source>
        <dbReference type="ARBA" id="ARBA00012142"/>
    </source>
</evidence>
<organism evidence="13 14">
    <name type="scientific">Sulfuritortus calidifontis</name>
    <dbReference type="NCBI Taxonomy" id="1914471"/>
    <lineage>
        <taxon>Bacteria</taxon>
        <taxon>Pseudomonadati</taxon>
        <taxon>Pseudomonadota</taxon>
        <taxon>Betaproteobacteria</taxon>
        <taxon>Nitrosomonadales</taxon>
        <taxon>Thiobacillaceae</taxon>
        <taxon>Sulfuritortus</taxon>
    </lineage>
</organism>
<keyword evidence="4" id="KW-0808">Transferase</keyword>
<evidence type="ECO:0000313" key="14">
    <source>
        <dbReference type="Proteomes" id="UP000295135"/>
    </source>
</evidence>
<dbReference type="Pfam" id="PF00224">
    <property type="entry name" value="PK"/>
    <property type="match status" value="2"/>
</dbReference>
<dbReference type="InterPro" id="IPR015793">
    <property type="entry name" value="Pyrv_Knase_brl"/>
</dbReference>
<evidence type="ECO:0000313" key="13">
    <source>
        <dbReference type="EMBL" id="TCS71364.1"/>
    </source>
</evidence>
<keyword evidence="11 13" id="KW-0670">Pyruvate</keyword>
<dbReference type="SUPFAM" id="SSF51621">
    <property type="entry name" value="Phosphoenolpyruvate/pyruvate domain"/>
    <property type="match status" value="1"/>
</dbReference>
<dbReference type="EMBL" id="SLZY01000010">
    <property type="protein sequence ID" value="TCS71364.1"/>
    <property type="molecule type" value="Genomic_DNA"/>
</dbReference>
<dbReference type="UniPathway" id="UPA00109">
    <property type="reaction ID" value="UER00188"/>
</dbReference>
<protein>
    <recommendedName>
        <fullName evidence="3">pyruvate kinase</fullName>
        <ecNumber evidence="3">2.7.1.40</ecNumber>
    </recommendedName>
</protein>
<comment type="similarity">
    <text evidence="2">Belongs to the pyruvate kinase family.</text>
</comment>
<dbReference type="GO" id="GO:0000287">
    <property type="term" value="F:magnesium ion binding"/>
    <property type="evidence" value="ECO:0007669"/>
    <property type="project" value="InterPro"/>
</dbReference>
<keyword evidence="6" id="KW-0547">Nucleotide-binding</keyword>
<proteinExistence type="inferred from homology"/>
<dbReference type="Proteomes" id="UP000295135">
    <property type="component" value="Unassembled WGS sequence"/>
</dbReference>
<dbReference type="PANTHER" id="PTHR11817">
    <property type="entry name" value="PYRUVATE KINASE"/>
    <property type="match status" value="1"/>
</dbReference>